<comment type="caution">
    <text evidence="1">The sequence shown here is derived from an EMBL/GenBank/DDBJ whole genome shotgun (WGS) entry which is preliminary data.</text>
</comment>
<dbReference type="EMBL" id="DRHL01000104">
    <property type="protein sequence ID" value="HEB13696.1"/>
    <property type="molecule type" value="Genomic_DNA"/>
</dbReference>
<gene>
    <name evidence="1" type="ORF">ENI13_01815</name>
</gene>
<proteinExistence type="predicted"/>
<dbReference type="Proteomes" id="UP000885695">
    <property type="component" value="Unassembled WGS sequence"/>
</dbReference>
<protein>
    <submittedName>
        <fullName evidence="1">Uncharacterized protein</fullName>
    </submittedName>
</protein>
<evidence type="ECO:0000313" key="1">
    <source>
        <dbReference type="EMBL" id="HEB13696.1"/>
    </source>
</evidence>
<accession>A0A7C1SUU7</accession>
<organism evidence="1">
    <name type="scientific">candidate division CPR3 bacterium</name>
    <dbReference type="NCBI Taxonomy" id="2268181"/>
    <lineage>
        <taxon>Bacteria</taxon>
        <taxon>Bacteria division CPR3</taxon>
    </lineage>
</organism>
<dbReference type="AlphaFoldDB" id="A0A7C1SUU7"/>
<sequence length="64" mass="7381">MDKQETKSDSIGIPRQINEQLIKQLKVEKLPSDVIDRLKNILLKEEDVSEAELEKALFSEDQLT</sequence>
<name>A0A7C1SUU7_UNCC3</name>
<reference evidence="1" key="1">
    <citation type="journal article" date="2020" name="mSystems">
        <title>Genome- and Community-Level Interaction Insights into Carbon Utilization and Element Cycling Functions of Hydrothermarchaeota in Hydrothermal Sediment.</title>
        <authorList>
            <person name="Zhou Z."/>
            <person name="Liu Y."/>
            <person name="Xu W."/>
            <person name="Pan J."/>
            <person name="Luo Z.H."/>
            <person name="Li M."/>
        </authorList>
    </citation>
    <scope>NUCLEOTIDE SEQUENCE [LARGE SCALE GENOMIC DNA]</scope>
    <source>
        <strain evidence="1">HyVt-369</strain>
    </source>
</reference>